<dbReference type="EMBL" id="JACHMO010000001">
    <property type="protein sequence ID" value="MBB5803228.1"/>
    <property type="molecule type" value="Genomic_DNA"/>
</dbReference>
<evidence type="ECO:0000313" key="2">
    <source>
        <dbReference type="Proteomes" id="UP000552097"/>
    </source>
</evidence>
<proteinExistence type="predicted"/>
<protein>
    <submittedName>
        <fullName evidence="1">Uncharacterized protein</fullName>
    </submittedName>
</protein>
<reference evidence="1 2" key="1">
    <citation type="submission" date="2020-08" db="EMBL/GenBank/DDBJ databases">
        <title>Sequencing the genomes of 1000 actinobacteria strains.</title>
        <authorList>
            <person name="Klenk H.-P."/>
        </authorList>
    </citation>
    <scope>NUCLEOTIDE SEQUENCE [LARGE SCALE GENOMIC DNA]</scope>
    <source>
        <strain evidence="1 2">DSM 45486</strain>
    </source>
</reference>
<keyword evidence="2" id="KW-1185">Reference proteome</keyword>
<organism evidence="1 2">
    <name type="scientific">Saccharothrix ecbatanensis</name>
    <dbReference type="NCBI Taxonomy" id="1105145"/>
    <lineage>
        <taxon>Bacteria</taxon>
        <taxon>Bacillati</taxon>
        <taxon>Actinomycetota</taxon>
        <taxon>Actinomycetes</taxon>
        <taxon>Pseudonocardiales</taxon>
        <taxon>Pseudonocardiaceae</taxon>
        <taxon>Saccharothrix</taxon>
    </lineage>
</organism>
<sequence>MAVSTIDPAAVLQADLIAAAADNGSAVRVVHTGTVRVTYSCTLPERDEPISDEIEFGITAPVVIRRGAYIDLWLTLRTLHGTKFERPANDVTGHMGVVVAGPVDAEPTAYGLTNVEPARIGHGVLLSGAHTRFLAEEPGLYTFAPGHRVVVVNGGTDGPRTICDLEGRPVPATQTLVV</sequence>
<comment type="caution">
    <text evidence="1">The sequence shown here is derived from an EMBL/GenBank/DDBJ whole genome shotgun (WGS) entry which is preliminary data.</text>
</comment>
<dbReference type="Proteomes" id="UP000552097">
    <property type="component" value="Unassembled WGS sequence"/>
</dbReference>
<evidence type="ECO:0000313" key="1">
    <source>
        <dbReference type="EMBL" id="MBB5803228.1"/>
    </source>
</evidence>
<dbReference type="AlphaFoldDB" id="A0A7W9HJS5"/>
<gene>
    <name evidence="1" type="ORF">F4560_002996</name>
</gene>
<dbReference type="RefSeq" id="WP_184920472.1">
    <property type="nucleotide sequence ID" value="NZ_JACHMO010000001.1"/>
</dbReference>
<name>A0A7W9HJS5_9PSEU</name>
<accession>A0A7W9HJS5</accession>